<dbReference type="GO" id="GO:0106300">
    <property type="term" value="P:protein-DNA covalent cross-linking repair"/>
    <property type="evidence" value="ECO:0007669"/>
    <property type="project" value="InterPro"/>
</dbReference>
<comment type="similarity">
    <text evidence="1">Belongs to the SOS response-associated peptidase family.</text>
</comment>
<dbReference type="InterPro" id="IPR003738">
    <property type="entry name" value="SRAP"/>
</dbReference>
<evidence type="ECO:0000256" key="4">
    <source>
        <dbReference type="ARBA" id="ARBA00022801"/>
    </source>
</evidence>
<protein>
    <submittedName>
        <fullName evidence="8">Unannotated protein</fullName>
    </submittedName>
</protein>
<keyword evidence="2" id="KW-0645">Protease</keyword>
<dbReference type="GO" id="GO:0016829">
    <property type="term" value="F:lyase activity"/>
    <property type="evidence" value="ECO:0007669"/>
    <property type="project" value="UniProtKB-KW"/>
</dbReference>
<dbReference type="EMBL" id="CAEZSU010000064">
    <property type="protein sequence ID" value="CAB4549263.1"/>
    <property type="molecule type" value="Genomic_DNA"/>
</dbReference>
<dbReference type="SUPFAM" id="SSF143081">
    <property type="entry name" value="BB1717-like"/>
    <property type="match status" value="1"/>
</dbReference>
<dbReference type="Pfam" id="PF02586">
    <property type="entry name" value="SRAP"/>
    <property type="match status" value="1"/>
</dbReference>
<proteinExistence type="inferred from homology"/>
<evidence type="ECO:0000256" key="5">
    <source>
        <dbReference type="ARBA" id="ARBA00023124"/>
    </source>
</evidence>
<keyword evidence="3" id="KW-0227">DNA damage</keyword>
<dbReference type="GO" id="GO:0003697">
    <property type="term" value="F:single-stranded DNA binding"/>
    <property type="evidence" value="ECO:0007669"/>
    <property type="project" value="InterPro"/>
</dbReference>
<dbReference type="AlphaFoldDB" id="A0A6J6CGH7"/>
<keyword evidence="4" id="KW-0378">Hydrolase</keyword>
<dbReference type="InterPro" id="IPR036590">
    <property type="entry name" value="SRAP-like"/>
</dbReference>
<evidence type="ECO:0000256" key="7">
    <source>
        <dbReference type="ARBA" id="ARBA00023239"/>
    </source>
</evidence>
<evidence type="ECO:0000256" key="2">
    <source>
        <dbReference type="ARBA" id="ARBA00022670"/>
    </source>
</evidence>
<evidence type="ECO:0000256" key="6">
    <source>
        <dbReference type="ARBA" id="ARBA00023125"/>
    </source>
</evidence>
<organism evidence="8">
    <name type="scientific">freshwater metagenome</name>
    <dbReference type="NCBI Taxonomy" id="449393"/>
    <lineage>
        <taxon>unclassified sequences</taxon>
        <taxon>metagenomes</taxon>
        <taxon>ecological metagenomes</taxon>
    </lineage>
</organism>
<keyword evidence="6" id="KW-0238">DNA-binding</keyword>
<dbReference type="Gene3D" id="3.90.1680.10">
    <property type="entry name" value="SOS response associated peptidase-like"/>
    <property type="match status" value="1"/>
</dbReference>
<gene>
    <name evidence="8" type="ORF">UFOPK1495_00735</name>
</gene>
<evidence type="ECO:0000256" key="3">
    <source>
        <dbReference type="ARBA" id="ARBA00022763"/>
    </source>
</evidence>
<name>A0A6J6CGH7_9ZZZZ</name>
<keyword evidence="5" id="KW-0190">Covalent protein-DNA linkage</keyword>
<evidence type="ECO:0000256" key="1">
    <source>
        <dbReference type="ARBA" id="ARBA00008136"/>
    </source>
</evidence>
<dbReference type="PANTHER" id="PTHR13604">
    <property type="entry name" value="DC12-RELATED"/>
    <property type="match status" value="1"/>
</dbReference>
<sequence length="243" mass="27479">MCGRFTSTTPASELADFFEAETDLPDGIENYNVTPTSDVAVVHQDPSGQRRLDLMFWGLVPSWAESPAIGSRLINARSETVAVKPSFRSAFRRRRCIIPIDGFYEWVHVPERKKKQPVYISSADGNPLAFAGIWESWRSKELSQSADELRSCSIITGPPNELIAPLHDRMPMILSQDQWTRWLDPSNDHIDELHSMLRPAPESWLQWWPVSLAVNNVRNRDASLIERAEIVADGQAEGQGRLL</sequence>
<keyword evidence="7" id="KW-0456">Lyase</keyword>
<dbReference type="PANTHER" id="PTHR13604:SF0">
    <property type="entry name" value="ABASIC SITE PROCESSING PROTEIN HMCES"/>
    <property type="match status" value="1"/>
</dbReference>
<reference evidence="8" key="1">
    <citation type="submission" date="2020-05" db="EMBL/GenBank/DDBJ databases">
        <authorList>
            <person name="Chiriac C."/>
            <person name="Salcher M."/>
            <person name="Ghai R."/>
            <person name="Kavagutti S V."/>
        </authorList>
    </citation>
    <scope>NUCLEOTIDE SEQUENCE</scope>
</reference>
<dbReference type="GO" id="GO:0008233">
    <property type="term" value="F:peptidase activity"/>
    <property type="evidence" value="ECO:0007669"/>
    <property type="project" value="UniProtKB-KW"/>
</dbReference>
<dbReference type="GO" id="GO:0006508">
    <property type="term" value="P:proteolysis"/>
    <property type="evidence" value="ECO:0007669"/>
    <property type="project" value="UniProtKB-KW"/>
</dbReference>
<evidence type="ECO:0000313" key="8">
    <source>
        <dbReference type="EMBL" id="CAB4549263.1"/>
    </source>
</evidence>
<accession>A0A6J6CGH7</accession>